<comment type="caution">
    <text evidence="6">The sequence shown here is derived from an EMBL/GenBank/DDBJ whole genome shotgun (WGS) entry which is preliminary data.</text>
</comment>
<reference evidence="6" key="1">
    <citation type="submission" date="2022-10" db="EMBL/GenBank/DDBJ databases">
        <title>Tapping the CABI collections for fungal endophytes: first genome assemblies for Collariella, Neodidymelliopsis, Ascochyta clinopodiicola, Didymella pomorum, Didymosphaeria variabile, Neocosmospora piperis and Neocucurbitaria cava.</title>
        <authorList>
            <person name="Hill R."/>
        </authorList>
    </citation>
    <scope>NUCLEOTIDE SEQUENCE</scope>
    <source>
        <strain evidence="6">IMI 355082</strain>
    </source>
</reference>
<dbReference type="Pfam" id="PF00881">
    <property type="entry name" value="Nitroreductase"/>
    <property type="match status" value="1"/>
</dbReference>
<dbReference type="CDD" id="cd02146">
    <property type="entry name" value="NfsA-like"/>
    <property type="match status" value="1"/>
</dbReference>
<dbReference type="PANTHER" id="PTHR43425:SF2">
    <property type="entry name" value="OXYGEN-INSENSITIVE NADPH NITROREDUCTASE"/>
    <property type="match status" value="1"/>
</dbReference>
<feature type="domain" description="Nitroreductase" evidence="5">
    <location>
        <begin position="38"/>
        <end position="189"/>
    </location>
</feature>
<evidence type="ECO:0000313" key="7">
    <source>
        <dbReference type="Proteomes" id="UP001140453"/>
    </source>
</evidence>
<dbReference type="OrthoDB" id="2094932at2759"/>
<dbReference type="EMBL" id="JAPEVB010000001">
    <property type="protein sequence ID" value="KAJ4397704.1"/>
    <property type="molecule type" value="Genomic_DNA"/>
</dbReference>
<sequence>MSGSPDIAALLQARYGSPPAWPISSTIHPTPALETLLAHHSVRAFLSDKPLPDGTLELLVAAGQSAATSSNLQTWSVVSLSDPEMKRRAAVLSADQAFIHEAPLFLIFCADLQRLTAVSELRGTGGQALEYTEMFLMASIDAALASQNVAVAAEALGLGACYVGAVRNRPREMADLLALPERVIALFGLAVGFPDPQRPASVKPRLGIDEVLHKEGWGGGHDGETQVDKFSKYDDALASFNAGQKREGVPAWTERSAKRVEGVSNLSGRHIWGDVLKERGFDMK</sequence>
<dbReference type="PANTHER" id="PTHR43425">
    <property type="entry name" value="OXYGEN-INSENSITIVE NADPH NITROREDUCTASE"/>
    <property type="match status" value="1"/>
</dbReference>
<dbReference type="SUPFAM" id="SSF55469">
    <property type="entry name" value="FMN-dependent nitroreductase-like"/>
    <property type="match status" value="1"/>
</dbReference>
<keyword evidence="2" id="KW-0285">Flavoprotein</keyword>
<dbReference type="PIRSF" id="PIRSF005426">
    <property type="entry name" value="Frp"/>
    <property type="match status" value="1"/>
</dbReference>
<evidence type="ECO:0000256" key="2">
    <source>
        <dbReference type="ARBA" id="ARBA00022630"/>
    </source>
</evidence>
<dbReference type="GO" id="GO:0016491">
    <property type="term" value="F:oxidoreductase activity"/>
    <property type="evidence" value="ECO:0007669"/>
    <property type="project" value="UniProtKB-KW"/>
</dbReference>
<dbReference type="Gene3D" id="3.40.109.10">
    <property type="entry name" value="NADH Oxidase"/>
    <property type="match status" value="1"/>
</dbReference>
<dbReference type="InterPro" id="IPR029479">
    <property type="entry name" value="Nitroreductase"/>
</dbReference>
<accession>A0A9W8Z2Z0</accession>
<dbReference type="InterPro" id="IPR000415">
    <property type="entry name" value="Nitroreductase-like"/>
</dbReference>
<organism evidence="6 7">
    <name type="scientific">Gnomoniopsis smithogilvyi</name>
    <dbReference type="NCBI Taxonomy" id="1191159"/>
    <lineage>
        <taxon>Eukaryota</taxon>
        <taxon>Fungi</taxon>
        <taxon>Dikarya</taxon>
        <taxon>Ascomycota</taxon>
        <taxon>Pezizomycotina</taxon>
        <taxon>Sordariomycetes</taxon>
        <taxon>Sordariomycetidae</taxon>
        <taxon>Diaporthales</taxon>
        <taxon>Gnomoniaceae</taxon>
        <taxon>Gnomoniopsis</taxon>
    </lineage>
</organism>
<proteinExistence type="inferred from homology"/>
<evidence type="ECO:0000259" key="5">
    <source>
        <dbReference type="Pfam" id="PF00881"/>
    </source>
</evidence>
<evidence type="ECO:0000313" key="6">
    <source>
        <dbReference type="EMBL" id="KAJ4397704.1"/>
    </source>
</evidence>
<protein>
    <recommendedName>
        <fullName evidence="5">Nitroreductase domain-containing protein</fullName>
    </recommendedName>
</protein>
<comment type="similarity">
    <text evidence="1">Belongs to the flavin oxidoreductase frp family.</text>
</comment>
<name>A0A9W8Z2Z0_9PEZI</name>
<evidence type="ECO:0000256" key="1">
    <source>
        <dbReference type="ARBA" id="ARBA00008366"/>
    </source>
</evidence>
<keyword evidence="7" id="KW-1185">Reference proteome</keyword>
<evidence type="ECO:0000256" key="3">
    <source>
        <dbReference type="ARBA" id="ARBA00022643"/>
    </source>
</evidence>
<evidence type="ECO:0000256" key="4">
    <source>
        <dbReference type="ARBA" id="ARBA00023002"/>
    </source>
</evidence>
<dbReference type="Proteomes" id="UP001140453">
    <property type="component" value="Unassembled WGS sequence"/>
</dbReference>
<gene>
    <name evidence="6" type="ORF">N0V93_001939</name>
</gene>
<dbReference type="InterPro" id="IPR016446">
    <property type="entry name" value="Flavin_OxRdtase_Frp"/>
</dbReference>
<keyword evidence="3" id="KW-0288">FMN</keyword>
<keyword evidence="4" id="KW-0560">Oxidoreductase</keyword>
<dbReference type="AlphaFoldDB" id="A0A9W8Z2Z0"/>